<evidence type="ECO:0000259" key="10">
    <source>
        <dbReference type="Pfam" id="PF05183"/>
    </source>
</evidence>
<organism evidence="12 13">
    <name type="scientific">Tropilaelaps mercedesae</name>
    <dbReference type="NCBI Taxonomy" id="418985"/>
    <lineage>
        <taxon>Eukaryota</taxon>
        <taxon>Metazoa</taxon>
        <taxon>Ecdysozoa</taxon>
        <taxon>Arthropoda</taxon>
        <taxon>Chelicerata</taxon>
        <taxon>Arachnida</taxon>
        <taxon>Acari</taxon>
        <taxon>Parasitiformes</taxon>
        <taxon>Mesostigmata</taxon>
        <taxon>Gamasina</taxon>
        <taxon>Dermanyssoidea</taxon>
        <taxon>Laelapidae</taxon>
        <taxon>Tropilaelaps</taxon>
    </lineage>
</organism>
<comment type="catalytic activity">
    <reaction evidence="8">
        <text>RNA(n) + a ribonucleoside 5'-triphosphate = RNA(n+1) + diphosphate</text>
        <dbReference type="Rhea" id="RHEA:21248"/>
        <dbReference type="Rhea" id="RHEA-COMP:14527"/>
        <dbReference type="Rhea" id="RHEA-COMP:17342"/>
        <dbReference type="ChEBI" id="CHEBI:33019"/>
        <dbReference type="ChEBI" id="CHEBI:61557"/>
        <dbReference type="ChEBI" id="CHEBI:140395"/>
        <dbReference type="EC" id="2.7.7.48"/>
    </reaction>
</comment>
<dbReference type="InterPro" id="IPR007855">
    <property type="entry name" value="RDRP"/>
</dbReference>
<dbReference type="GO" id="GO:0003723">
    <property type="term" value="F:RNA binding"/>
    <property type="evidence" value="ECO:0007669"/>
    <property type="project" value="UniProtKB-KW"/>
</dbReference>
<evidence type="ECO:0000256" key="6">
    <source>
        <dbReference type="ARBA" id="ARBA00022884"/>
    </source>
</evidence>
<keyword evidence="7" id="KW-0943">RNA-mediated gene silencing</keyword>
<keyword evidence="13" id="KW-1185">Reference proteome</keyword>
<dbReference type="EC" id="2.7.7.48" evidence="2"/>
<gene>
    <name evidence="12" type="ORF">BIW11_05856</name>
</gene>
<comment type="caution">
    <text evidence="12">The sequence shown here is derived from an EMBL/GenBank/DDBJ whole genome shotgun (WGS) entry which is preliminary data.</text>
</comment>
<evidence type="ECO:0000256" key="3">
    <source>
        <dbReference type="ARBA" id="ARBA00022484"/>
    </source>
</evidence>
<keyword evidence="5" id="KW-0548">Nucleotidyltransferase</keyword>
<evidence type="ECO:0000256" key="5">
    <source>
        <dbReference type="ARBA" id="ARBA00022695"/>
    </source>
</evidence>
<evidence type="ECO:0000313" key="12">
    <source>
        <dbReference type="EMBL" id="OQR79267.1"/>
    </source>
</evidence>
<protein>
    <recommendedName>
        <fullName evidence="2">RNA-directed RNA polymerase</fullName>
        <ecNumber evidence="2">2.7.7.48</ecNumber>
    </recommendedName>
</protein>
<dbReference type="Pfam" id="PF26253">
    <property type="entry name" value="RdRP_head"/>
    <property type="match status" value="1"/>
</dbReference>
<evidence type="ECO:0000259" key="11">
    <source>
        <dbReference type="Pfam" id="PF26253"/>
    </source>
</evidence>
<evidence type="ECO:0000256" key="4">
    <source>
        <dbReference type="ARBA" id="ARBA00022679"/>
    </source>
</evidence>
<dbReference type="InParanoid" id="A0A1V9Y0H6"/>
<feature type="domain" description="RDRP core" evidence="10">
    <location>
        <begin position="443"/>
        <end position="1069"/>
    </location>
</feature>
<dbReference type="PANTHER" id="PTHR23079:SF55">
    <property type="entry name" value="RNA-DIRECTED RNA POLYMERASE"/>
    <property type="match status" value="1"/>
</dbReference>
<dbReference type="STRING" id="418985.A0A1V9Y0H6"/>
<evidence type="ECO:0000313" key="13">
    <source>
        <dbReference type="Proteomes" id="UP000192247"/>
    </source>
</evidence>
<proteinExistence type="inferred from homology"/>
<feature type="domain" description="RDRP C-terminal head" evidence="11">
    <location>
        <begin position="1096"/>
        <end position="1229"/>
    </location>
</feature>
<dbReference type="InterPro" id="IPR057596">
    <property type="entry name" value="RDRP_core"/>
</dbReference>
<keyword evidence="3 12" id="KW-0696">RNA-directed RNA polymerase</keyword>
<sequence length="1528" mass="175180">MEAPHEEQKPTRTRFVVDFLRSNATTEDERAQEYNNHVSAVKRFFDSHPNLVRSHTFTQLCSSRSGANSTRRKFNESLYEAPFMEAVFQLECAKPTYEALPNLYIEWCKNPPIRAWVGRGVDLPLFDNKREWLTSSKIDLEKMVFGTMDGLLTFCPEYSINPKKSSKEAPDSVVSVTANFQHAHCQLSLVIKHIHSCRQYRGEKRLYRLEIKYRSIVRAILHLTDVAEIYLRLTNPGALFAFERENDPKTLYRTTCLGCSEKCNLNSAHLRRLGGSNTLRLKLPNLFLKVLHRFLNRLSIAEGFVGQVETVKRPACIKKVREYLTNHLYNRIPFRAAYAIDSCKLISLDLIRQLARQSEEEMKQFCSRLEERANEDLKLFERAMFQITQAVDQGSVVIYTQAVDHILAKLKKQEREKKKHKTDKIDDEAPVQGMRLVYKVYATPSRTILRPPAEHGDNRILREVDPDRMLRIAFLDDDQKPLTHACTGKYGRGFLDQVVHVFLKEGVKLVGRTYEYLAASSSQLREHGCWMYAKDEEGRTAMTIRKSMGNFDDIKYVGKKMAREGQCFSSTTETVKVSDEEYEIHEDIKHGENASGNPYVFSDGIGRISKELRNDVCAALEAVLKKKIPSAFQIRYRGAKGMVAFDPKLMGRRLILRKSMVKFTCENSDALEVIKVSEERNVTLNRQIITILEQLGVHPDVFLHYQERNIIDFTDALLMESAAAALLCSYVKGGETGWLKLNFREFQDNHMSIIRDPYFRSVLLTLYDSVIGNLRSKSRIAIPWNLGRNLLGVLDETGKLEYGEVYVQYTVREGSLGEDWDKISETKKKAKENDGDDKSATEPGNEENAALKGETKILKGPVVVTKCPCVAPGDVRMLTAVDVPELAHLKDVIVFPKKGPRPHPNEMAGSDLDGDEYVVIWDSRFFFQCPCEPCVERRENAKSNSSPSRLAELSNHPAMAFPDDPPVEKDNITLEDYFSFFCDYIMNDQVGRVSNAHLACADQEPEGIFSQKCLSLAQKLSTCLDSAKTGRKDILTAQDIPSRYPDFMEKQSHKRTYRSKRALGRLFRSCRFLEASFNLTSMGQNDRYVNELFILPGWETMRKYAHQLVKKYDERLSKIMTQVGVASEPEIMAGLITQFDKYQSQSFHEVEERQERLGHQRTYLCSRMMADFDEYVVESLPENPSEEQKAENKLYLASACYSVVYNPQDGDPSTEFRGLPWLFSEYLMQCLNLKRGLIQHGFYPLPNCPITEKITEAIKAKHGDQAVLASRRQSNAVFNTLVDWVEREDLLQQNVDPEHRHSDAQEEKPLICIFCLHTLYKMSHESTMFEENYDNTTGSDVFLFIRYCSMEFESKTSIKKMTFTCKQRCAMSQGDTAIRERITMAAMRTYSRLAVSGDICVIKGLSCGARHDTGSHLSQTRREGSPMVLCVYTEKGRALFNDYKKELESIFKTWCGADSPEDELSIISKDNRDKFQIAVVLVARELAHYKLEECLYRYDNENMLIKDLIAELEQRGESLRLHAGMDKK</sequence>
<accession>A0A1V9Y0H6</accession>
<dbReference type="GO" id="GO:0031380">
    <property type="term" value="C:nuclear RNA-directed RNA polymerase complex"/>
    <property type="evidence" value="ECO:0007669"/>
    <property type="project" value="TreeGrafter"/>
</dbReference>
<evidence type="ECO:0000256" key="8">
    <source>
        <dbReference type="ARBA" id="ARBA00048744"/>
    </source>
</evidence>
<evidence type="ECO:0000256" key="9">
    <source>
        <dbReference type="SAM" id="MobiDB-lite"/>
    </source>
</evidence>
<feature type="region of interest" description="Disordered" evidence="9">
    <location>
        <begin position="827"/>
        <end position="847"/>
    </location>
</feature>
<evidence type="ECO:0000256" key="7">
    <source>
        <dbReference type="ARBA" id="ARBA00023158"/>
    </source>
</evidence>
<feature type="compositionally biased region" description="Basic and acidic residues" evidence="9">
    <location>
        <begin position="827"/>
        <end position="840"/>
    </location>
</feature>
<keyword evidence="4" id="KW-0808">Transferase</keyword>
<dbReference type="Pfam" id="PF05183">
    <property type="entry name" value="RdRP"/>
    <property type="match status" value="1"/>
</dbReference>
<dbReference type="Proteomes" id="UP000192247">
    <property type="component" value="Unassembled WGS sequence"/>
</dbReference>
<dbReference type="GO" id="GO:0003968">
    <property type="term" value="F:RNA-directed RNA polymerase activity"/>
    <property type="evidence" value="ECO:0007669"/>
    <property type="project" value="UniProtKB-KW"/>
</dbReference>
<name>A0A1V9Y0H6_9ACAR</name>
<dbReference type="OrthoDB" id="6513042at2759"/>
<dbReference type="PANTHER" id="PTHR23079">
    <property type="entry name" value="RNA-DEPENDENT RNA POLYMERASE"/>
    <property type="match status" value="1"/>
</dbReference>
<comment type="similarity">
    <text evidence="1">Belongs to the RdRP family.</text>
</comment>
<reference evidence="12 13" key="1">
    <citation type="journal article" date="2017" name="Gigascience">
        <title>Draft genome of the honey bee ectoparasitic mite, Tropilaelaps mercedesae, is shaped by the parasitic life history.</title>
        <authorList>
            <person name="Dong X."/>
            <person name="Armstrong S.D."/>
            <person name="Xia D."/>
            <person name="Makepeace B.L."/>
            <person name="Darby A.C."/>
            <person name="Kadowaki T."/>
        </authorList>
    </citation>
    <scope>NUCLEOTIDE SEQUENCE [LARGE SCALE GENOMIC DNA]</scope>
    <source>
        <strain evidence="12">Wuxi-XJTLU</strain>
    </source>
</reference>
<evidence type="ECO:0000256" key="2">
    <source>
        <dbReference type="ARBA" id="ARBA00012494"/>
    </source>
</evidence>
<dbReference type="GO" id="GO:0030422">
    <property type="term" value="P:siRNA processing"/>
    <property type="evidence" value="ECO:0007669"/>
    <property type="project" value="TreeGrafter"/>
</dbReference>
<evidence type="ECO:0000256" key="1">
    <source>
        <dbReference type="ARBA" id="ARBA00005762"/>
    </source>
</evidence>
<dbReference type="InterPro" id="IPR058752">
    <property type="entry name" value="RDRP_C_head"/>
</dbReference>
<dbReference type="EMBL" id="MNPL01001325">
    <property type="protein sequence ID" value="OQR79267.1"/>
    <property type="molecule type" value="Genomic_DNA"/>
</dbReference>
<keyword evidence="6" id="KW-0694">RNA-binding</keyword>